<sequence>MLKELVEAKLSIFQSVDAPLSVAEEGLTTFADGINDDMRQRRREQLLKVTEEDIKEAAIKYLQQQETESKYSVAILGELNDKVSEETGWKVQKWGVADKAAAEIPATPVTEQAVTSA</sequence>
<accession>A0A433DBV0</accession>
<dbReference type="GO" id="GO:0016485">
    <property type="term" value="P:protein processing"/>
    <property type="evidence" value="ECO:0007669"/>
    <property type="project" value="TreeGrafter"/>
</dbReference>
<dbReference type="PANTHER" id="PTHR43016:SF13">
    <property type="entry name" value="PRESEQUENCE PROTEASE, MITOCHONDRIAL"/>
    <property type="match status" value="1"/>
</dbReference>
<evidence type="ECO:0000313" key="1">
    <source>
        <dbReference type="EMBL" id="RUP48297.1"/>
    </source>
</evidence>
<name>A0A433DBV0_9FUNG</name>
<dbReference type="EMBL" id="RBNI01003489">
    <property type="protein sequence ID" value="RUP48297.1"/>
    <property type="molecule type" value="Genomic_DNA"/>
</dbReference>
<comment type="caution">
    <text evidence="1">The sequence shown here is derived from an EMBL/GenBank/DDBJ whole genome shotgun (WGS) entry which is preliminary data.</text>
</comment>
<organism evidence="1 2">
    <name type="scientific">Jimgerdemannia flammicorona</name>
    <dbReference type="NCBI Taxonomy" id="994334"/>
    <lineage>
        <taxon>Eukaryota</taxon>
        <taxon>Fungi</taxon>
        <taxon>Fungi incertae sedis</taxon>
        <taxon>Mucoromycota</taxon>
        <taxon>Mucoromycotina</taxon>
        <taxon>Endogonomycetes</taxon>
        <taxon>Endogonales</taxon>
        <taxon>Endogonaceae</taxon>
        <taxon>Jimgerdemannia</taxon>
    </lineage>
</organism>
<dbReference type="AlphaFoldDB" id="A0A433DBV0"/>
<dbReference type="OrthoDB" id="2399498at2759"/>
<protein>
    <submittedName>
        <fullName evidence="1">Uncharacterized protein</fullName>
    </submittedName>
</protein>
<gene>
    <name evidence="1" type="ORF">BC936DRAFT_144735</name>
</gene>
<dbReference type="Proteomes" id="UP000268093">
    <property type="component" value="Unassembled WGS sequence"/>
</dbReference>
<dbReference type="PANTHER" id="PTHR43016">
    <property type="entry name" value="PRESEQUENCE PROTEASE"/>
    <property type="match status" value="1"/>
</dbReference>
<keyword evidence="2" id="KW-1185">Reference proteome</keyword>
<reference evidence="1 2" key="1">
    <citation type="journal article" date="2018" name="New Phytol.">
        <title>Phylogenomics of Endogonaceae and evolution of mycorrhizas within Mucoromycota.</title>
        <authorList>
            <person name="Chang Y."/>
            <person name="Desiro A."/>
            <person name="Na H."/>
            <person name="Sandor L."/>
            <person name="Lipzen A."/>
            <person name="Clum A."/>
            <person name="Barry K."/>
            <person name="Grigoriev I.V."/>
            <person name="Martin F.M."/>
            <person name="Stajich J.E."/>
            <person name="Smith M.E."/>
            <person name="Bonito G."/>
            <person name="Spatafora J.W."/>
        </authorList>
    </citation>
    <scope>NUCLEOTIDE SEQUENCE [LARGE SCALE GENOMIC DNA]</scope>
    <source>
        <strain evidence="1 2">GMNB39</strain>
    </source>
</reference>
<dbReference type="GO" id="GO:0004222">
    <property type="term" value="F:metalloendopeptidase activity"/>
    <property type="evidence" value="ECO:0007669"/>
    <property type="project" value="TreeGrafter"/>
</dbReference>
<dbReference type="Gene3D" id="3.30.830.10">
    <property type="entry name" value="Metalloenzyme, LuxS/M16 peptidase-like"/>
    <property type="match status" value="1"/>
</dbReference>
<dbReference type="GO" id="GO:0046872">
    <property type="term" value="F:metal ion binding"/>
    <property type="evidence" value="ECO:0007669"/>
    <property type="project" value="InterPro"/>
</dbReference>
<dbReference type="SUPFAM" id="SSF63411">
    <property type="entry name" value="LuxS/MPP-like metallohydrolase"/>
    <property type="match status" value="1"/>
</dbReference>
<dbReference type="InterPro" id="IPR011249">
    <property type="entry name" value="Metalloenz_LuxS/M16"/>
</dbReference>
<evidence type="ECO:0000313" key="2">
    <source>
        <dbReference type="Proteomes" id="UP000268093"/>
    </source>
</evidence>
<dbReference type="GO" id="GO:0005759">
    <property type="term" value="C:mitochondrial matrix"/>
    <property type="evidence" value="ECO:0007669"/>
    <property type="project" value="TreeGrafter"/>
</dbReference>
<proteinExistence type="predicted"/>